<comment type="caution">
    <text evidence="1">The sequence shown here is derived from an EMBL/GenBank/DDBJ whole genome shotgun (WGS) entry which is preliminary data.</text>
</comment>
<evidence type="ECO:0000313" key="1">
    <source>
        <dbReference type="EMBL" id="RVU44314.1"/>
    </source>
</evidence>
<dbReference type="EMBL" id="SACR01000005">
    <property type="protein sequence ID" value="RVU44314.1"/>
    <property type="molecule type" value="Genomic_DNA"/>
</dbReference>
<keyword evidence="2" id="KW-1185">Reference proteome</keyword>
<gene>
    <name evidence="1" type="ORF">EOE66_16675</name>
</gene>
<dbReference type="Proteomes" id="UP000285575">
    <property type="component" value="Unassembled WGS sequence"/>
</dbReference>
<protein>
    <submittedName>
        <fullName evidence="1">Uncharacterized protein</fullName>
    </submittedName>
</protein>
<evidence type="ECO:0000313" key="2">
    <source>
        <dbReference type="Proteomes" id="UP000285575"/>
    </source>
</evidence>
<sequence>MDLAYVFGLSKQQLSDWVNEKRPVPTPLKFRMLQLIDFPHTEEFAPIFVDPAEHAALVHKDRKAIADLKATRR</sequence>
<name>A0A437RCB2_9BURK</name>
<dbReference type="AlphaFoldDB" id="A0A437RCB2"/>
<accession>A0A437RCB2</accession>
<reference evidence="1 2" key="1">
    <citation type="submission" date="2019-01" db="EMBL/GenBank/DDBJ databases">
        <authorList>
            <person name="Chen W.-M."/>
        </authorList>
    </citation>
    <scope>NUCLEOTIDE SEQUENCE [LARGE SCALE GENOMIC DNA]</scope>
    <source>
        <strain evidence="1 2">KYPY4</strain>
    </source>
</reference>
<dbReference type="RefSeq" id="WP_164885135.1">
    <property type="nucleotide sequence ID" value="NZ_SACR01000005.1"/>
</dbReference>
<proteinExistence type="predicted"/>
<organism evidence="1 2">
    <name type="scientific">Rubrivivax rivuli</name>
    <dbReference type="NCBI Taxonomy" id="1862385"/>
    <lineage>
        <taxon>Bacteria</taxon>
        <taxon>Pseudomonadati</taxon>
        <taxon>Pseudomonadota</taxon>
        <taxon>Betaproteobacteria</taxon>
        <taxon>Burkholderiales</taxon>
        <taxon>Sphaerotilaceae</taxon>
        <taxon>Rubrivivax</taxon>
    </lineage>
</organism>